<evidence type="ECO:0000256" key="7">
    <source>
        <dbReference type="SAM" id="Coils"/>
    </source>
</evidence>
<comment type="caution">
    <text evidence="10">The sequence shown here is derived from an EMBL/GenBank/DDBJ whole genome shotgun (WGS) entry which is preliminary data.</text>
</comment>
<evidence type="ECO:0000259" key="9">
    <source>
        <dbReference type="Pfam" id="PF18117"/>
    </source>
</evidence>
<dbReference type="PANTHER" id="PTHR47090">
    <property type="entry name" value="PROTEIN EDS1-RELATED"/>
    <property type="match status" value="1"/>
</dbReference>
<dbReference type="SUPFAM" id="SSF53474">
    <property type="entry name" value="alpha/beta-Hydrolases"/>
    <property type="match status" value="1"/>
</dbReference>
<dbReference type="EMBL" id="VOIH02000009">
    <property type="protein sequence ID" value="KAF3437811.1"/>
    <property type="molecule type" value="Genomic_DNA"/>
</dbReference>
<dbReference type="InterPro" id="IPR041266">
    <property type="entry name" value="EDS1_EP"/>
</dbReference>
<keyword evidence="7" id="KW-0175">Coiled coil</keyword>
<accession>A0A8K0DW63</accession>
<protein>
    <recommendedName>
        <fullName evidence="12">Protein EDS1L-like</fullName>
    </recommendedName>
</protein>
<dbReference type="PANTHER" id="PTHR47090:SF2">
    <property type="entry name" value="PROTEIN EDS1-RELATED"/>
    <property type="match status" value="1"/>
</dbReference>
<evidence type="ECO:0000256" key="6">
    <source>
        <dbReference type="ARBA" id="ARBA00023242"/>
    </source>
</evidence>
<dbReference type="InterPro" id="IPR029058">
    <property type="entry name" value="AB_hydrolase_fold"/>
</dbReference>
<organism evidence="10 11">
    <name type="scientific">Rhamnella rubrinervis</name>
    <dbReference type="NCBI Taxonomy" id="2594499"/>
    <lineage>
        <taxon>Eukaryota</taxon>
        <taxon>Viridiplantae</taxon>
        <taxon>Streptophyta</taxon>
        <taxon>Embryophyta</taxon>
        <taxon>Tracheophyta</taxon>
        <taxon>Spermatophyta</taxon>
        <taxon>Magnoliopsida</taxon>
        <taxon>eudicotyledons</taxon>
        <taxon>Gunneridae</taxon>
        <taxon>Pentapetalae</taxon>
        <taxon>rosids</taxon>
        <taxon>fabids</taxon>
        <taxon>Rosales</taxon>
        <taxon>Rhamnaceae</taxon>
        <taxon>rhamnoid group</taxon>
        <taxon>Rhamneae</taxon>
        <taxon>Rhamnella</taxon>
    </lineage>
</organism>
<dbReference type="InterPro" id="IPR044214">
    <property type="entry name" value="EDS1-like"/>
</dbReference>
<feature type="coiled-coil region" evidence="7">
    <location>
        <begin position="544"/>
        <end position="571"/>
    </location>
</feature>
<sequence>MAGVSIDMKVIMKACSLAMEAHKFPDQQFRVESSGGSSEVVFSFPAGSWSEEDWYSKEPFGAKTAEGSVFSSNLRSIGNDEFAIMNEAFLRRFELILKPSVFRFKVEEAVKEGKKIVFTGHSLGGPIAVLATIWFLQEFVKPNNLKEPMCVTFGSPLIGNHILPHALRRENWSHCFIHFVTRYDIVPRVLLAPLSSIQQQFHRILDFFKRKSTSVGVEASELADDAFAFYYSVMRNASTLASHVSCKLMGSTNLLLETVTNFIQLSPYRPFGTYIFCAGNGKLITLTNSNAILQLLFYSCQLNNEKEGRDVACRSLSDHFVYEAELKRSVFNKQEKVSLDDLKAIGEAGKRIDIALDDLGVSTAARLCLLAAKESEEQKQANKKKMDSKVSDINRLLGAIEGYRATCKDEKLGYYDAFKLQRNQDDFKSNVKRLELAGIWDEIIEMLKRYELPDEFEGQEDWIKLGTRLRRVLEPLDIANYYRHSKNEDTGPYLGKAGEPSIPRPKRYRYTQRWLEHKERMPTGFFNESCFLAEVEDLRICLRKTEDQEKYQKTLQRAQKLQEQVKEWEIRKEIGKDVFLKASTFVEWWESLPSQHKSKDIESLIIAANA</sequence>
<evidence type="ECO:0000256" key="3">
    <source>
        <dbReference type="ARBA" id="ARBA00022490"/>
    </source>
</evidence>
<dbReference type="Gene3D" id="3.40.50.1820">
    <property type="entry name" value="alpha/beta hydrolase"/>
    <property type="match status" value="1"/>
</dbReference>
<comment type="subcellular location">
    <subcellularLocation>
        <location evidence="2">Cytoplasm</location>
    </subcellularLocation>
    <subcellularLocation>
        <location evidence="1">Nucleus</location>
    </subcellularLocation>
</comment>
<dbReference type="GO" id="GO:0006629">
    <property type="term" value="P:lipid metabolic process"/>
    <property type="evidence" value="ECO:0007669"/>
    <property type="project" value="InterPro"/>
</dbReference>
<dbReference type="GO" id="GO:0006952">
    <property type="term" value="P:defense response"/>
    <property type="evidence" value="ECO:0007669"/>
    <property type="project" value="UniProtKB-KW"/>
</dbReference>
<feature type="domain" description="Fungal lipase-type" evidence="8">
    <location>
        <begin position="102"/>
        <end position="190"/>
    </location>
</feature>
<dbReference type="GO" id="GO:0005737">
    <property type="term" value="C:cytoplasm"/>
    <property type="evidence" value="ECO:0007669"/>
    <property type="project" value="UniProtKB-SubCell"/>
</dbReference>
<evidence type="ECO:0000256" key="2">
    <source>
        <dbReference type="ARBA" id="ARBA00004496"/>
    </source>
</evidence>
<keyword evidence="4" id="KW-0378">Hydrolase</keyword>
<evidence type="ECO:0000256" key="4">
    <source>
        <dbReference type="ARBA" id="ARBA00022801"/>
    </source>
</evidence>
<dbReference type="OrthoDB" id="426718at2759"/>
<gene>
    <name evidence="10" type="ORF">FNV43_RR20567</name>
</gene>
<keyword evidence="11" id="KW-1185">Reference proteome</keyword>
<reference evidence="10" key="1">
    <citation type="submission" date="2020-03" db="EMBL/GenBank/DDBJ databases">
        <title>A high-quality chromosome-level genome assembly of a woody plant with both climbing and erect habits, Rhamnella rubrinervis.</title>
        <authorList>
            <person name="Lu Z."/>
            <person name="Yang Y."/>
            <person name="Zhu X."/>
            <person name="Sun Y."/>
        </authorList>
    </citation>
    <scope>NUCLEOTIDE SEQUENCE</scope>
    <source>
        <strain evidence="10">BYM</strain>
        <tissue evidence="10">Leaf</tissue>
    </source>
</reference>
<dbReference type="GO" id="GO:0005634">
    <property type="term" value="C:nucleus"/>
    <property type="evidence" value="ECO:0007669"/>
    <property type="project" value="UniProtKB-SubCell"/>
</dbReference>
<keyword evidence="6" id="KW-0539">Nucleus</keyword>
<evidence type="ECO:0000313" key="10">
    <source>
        <dbReference type="EMBL" id="KAF3437811.1"/>
    </source>
</evidence>
<evidence type="ECO:0000313" key="11">
    <source>
        <dbReference type="Proteomes" id="UP000796880"/>
    </source>
</evidence>
<dbReference type="InterPro" id="IPR002921">
    <property type="entry name" value="Fungal_lipase-type"/>
</dbReference>
<dbReference type="AlphaFoldDB" id="A0A8K0DW63"/>
<name>A0A8K0DW63_9ROSA</name>
<dbReference type="Pfam" id="PF18117">
    <property type="entry name" value="EDS1_EP"/>
    <property type="match status" value="1"/>
</dbReference>
<keyword evidence="5" id="KW-0611">Plant defense</keyword>
<dbReference type="Pfam" id="PF01764">
    <property type="entry name" value="Lipase_3"/>
    <property type="match status" value="1"/>
</dbReference>
<keyword evidence="3" id="KW-0963">Cytoplasm</keyword>
<dbReference type="GO" id="GO:0016787">
    <property type="term" value="F:hydrolase activity"/>
    <property type="evidence" value="ECO:0007669"/>
    <property type="project" value="UniProtKB-KW"/>
</dbReference>
<dbReference type="Proteomes" id="UP000796880">
    <property type="component" value="Unassembled WGS sequence"/>
</dbReference>
<evidence type="ECO:0000256" key="5">
    <source>
        <dbReference type="ARBA" id="ARBA00022821"/>
    </source>
</evidence>
<evidence type="ECO:0008006" key="12">
    <source>
        <dbReference type="Google" id="ProtNLM"/>
    </source>
</evidence>
<evidence type="ECO:0000256" key="1">
    <source>
        <dbReference type="ARBA" id="ARBA00004123"/>
    </source>
</evidence>
<feature type="domain" description="EDS1 EP" evidence="9">
    <location>
        <begin position="400"/>
        <end position="597"/>
    </location>
</feature>
<proteinExistence type="predicted"/>
<evidence type="ECO:0000259" key="8">
    <source>
        <dbReference type="Pfam" id="PF01764"/>
    </source>
</evidence>